<dbReference type="EMBL" id="CP101751">
    <property type="protein sequence ID" value="UUC46545.1"/>
    <property type="molecule type" value="Genomic_DNA"/>
</dbReference>
<gene>
    <name evidence="1" type="ORF">NOX80_04925</name>
</gene>
<accession>A0ABY5IUP1</accession>
<dbReference type="RefSeq" id="WP_256552209.1">
    <property type="nucleotide sequence ID" value="NZ_CP101751.1"/>
</dbReference>
<protein>
    <submittedName>
        <fullName evidence="1">BspA family leucine-rich repeat surface protein</fullName>
    </submittedName>
</protein>
<evidence type="ECO:0000313" key="1">
    <source>
        <dbReference type="EMBL" id="UUC46545.1"/>
    </source>
</evidence>
<dbReference type="Pfam" id="PF03382">
    <property type="entry name" value="DUF285"/>
    <property type="match status" value="2"/>
</dbReference>
<organism evidence="1 2">
    <name type="scientific">Flavobacterium cerinum</name>
    <dbReference type="NCBI Taxonomy" id="2502784"/>
    <lineage>
        <taxon>Bacteria</taxon>
        <taxon>Pseudomonadati</taxon>
        <taxon>Bacteroidota</taxon>
        <taxon>Flavobacteriia</taxon>
        <taxon>Flavobacteriales</taxon>
        <taxon>Flavobacteriaceae</taxon>
        <taxon>Flavobacterium</taxon>
    </lineage>
</organism>
<keyword evidence="2" id="KW-1185">Reference proteome</keyword>
<dbReference type="Gene3D" id="3.80.10.10">
    <property type="entry name" value="Ribonuclease Inhibitor"/>
    <property type="match status" value="2"/>
</dbReference>
<reference evidence="1" key="1">
    <citation type="submission" date="2022-07" db="EMBL/GenBank/DDBJ databases">
        <title>Isolation, identification, and degradation of a PFOSA degrading strain from sewage treatment plant.</title>
        <authorList>
            <person name="Zhang L."/>
            <person name="Huo Y."/>
        </authorList>
    </citation>
    <scope>NUCLEOTIDE SEQUENCE</scope>
    <source>
        <strain evidence="1">C1</strain>
    </source>
</reference>
<name>A0ABY5IUP1_9FLAO</name>
<proteinExistence type="predicted"/>
<dbReference type="SUPFAM" id="SSF52058">
    <property type="entry name" value="L domain-like"/>
    <property type="match status" value="1"/>
</dbReference>
<dbReference type="InterPro" id="IPR032675">
    <property type="entry name" value="LRR_dom_sf"/>
</dbReference>
<sequence>MGTIADKLTYLGQTKSEIRDAILSKGVTVPTDTTFREYAGKIREIQAENEGEDPNVWTRPDDWLPIKHKVAVGDQKFVGLHAILEDSNFISLSATGNYTVDWGDGVVENFASGVQADHIYSYDIFPGTETTGGYRQAIVTVIPQAGHNLTGLNLQSKHRQTGLNMFYSTGWLDIKISSQYIANLIVGGTTVTHGYLEAFYLAGSNLITDYTKLFSMCRVLESVLFDDTSKGTTFSFMFESCAALKTIALPDTSKGGSFNYMFTGCNALSTILSLDTSSGVNFNYMFVGCGSLTTVPLLNTSNGIYFNNMFDSCTKLRNIPQFDTAKGIYFEYMFASCSSLKTIPLLNTANGLGFNGMFMACRSLQSIPLLNTSKGTRFSGMFFSCNNLKRVPLLDTSSGTNFGNMFEGCGSLKTVPLLNTSKGTVFVSMFMSCGSLQIIPLLDTSNGSDFSGMFLYCSILQNVPRLNVANGTKFNEMFSYCRSLSKATLRGLKNAISYENCKISHTALVDIFNNLGSGVTATTITITNNWGTSLLTAQERAIATDKGWTIIG</sequence>
<dbReference type="Proteomes" id="UP001059844">
    <property type="component" value="Chromosome"/>
</dbReference>
<evidence type="ECO:0000313" key="2">
    <source>
        <dbReference type="Proteomes" id="UP001059844"/>
    </source>
</evidence>
<dbReference type="InterPro" id="IPR005046">
    <property type="entry name" value="DUF285"/>
</dbReference>